<reference evidence="1" key="1">
    <citation type="submission" date="2014-09" db="EMBL/GenBank/DDBJ databases">
        <authorList>
            <person name="Magalhaes I.L.F."/>
            <person name="Oliveira U."/>
            <person name="Santos F.R."/>
            <person name="Vidigal T.H.D.A."/>
            <person name="Brescovit A.D."/>
            <person name="Santos A.J."/>
        </authorList>
    </citation>
    <scope>NUCLEOTIDE SEQUENCE</scope>
    <source>
        <tissue evidence="1">Shoot tissue taken approximately 20 cm above the soil surface</tissue>
    </source>
</reference>
<evidence type="ECO:0000313" key="1">
    <source>
        <dbReference type="EMBL" id="JAE18197.1"/>
    </source>
</evidence>
<dbReference type="EMBL" id="GBRH01174749">
    <property type="protein sequence ID" value="JAE23147.1"/>
    <property type="molecule type" value="Transcribed_RNA"/>
</dbReference>
<reference evidence="1" key="2">
    <citation type="journal article" date="2015" name="Data Brief">
        <title>Shoot transcriptome of the giant reed, Arundo donax.</title>
        <authorList>
            <person name="Barrero R.A."/>
            <person name="Guerrero F.D."/>
            <person name="Moolhuijzen P."/>
            <person name="Goolsby J.A."/>
            <person name="Tidwell J."/>
            <person name="Bellgard S.E."/>
            <person name="Bellgard M.I."/>
        </authorList>
    </citation>
    <scope>NUCLEOTIDE SEQUENCE</scope>
    <source>
        <tissue evidence="1">Shoot tissue taken approximately 20 cm above the soil surface</tissue>
    </source>
</reference>
<dbReference type="EMBL" id="GBRH01179699">
    <property type="protein sequence ID" value="JAE18197.1"/>
    <property type="molecule type" value="Transcribed_RNA"/>
</dbReference>
<organism evidence="1">
    <name type="scientific">Arundo donax</name>
    <name type="common">Giant reed</name>
    <name type="synonym">Donax arundinaceus</name>
    <dbReference type="NCBI Taxonomy" id="35708"/>
    <lineage>
        <taxon>Eukaryota</taxon>
        <taxon>Viridiplantae</taxon>
        <taxon>Streptophyta</taxon>
        <taxon>Embryophyta</taxon>
        <taxon>Tracheophyta</taxon>
        <taxon>Spermatophyta</taxon>
        <taxon>Magnoliopsida</taxon>
        <taxon>Liliopsida</taxon>
        <taxon>Poales</taxon>
        <taxon>Poaceae</taxon>
        <taxon>PACMAD clade</taxon>
        <taxon>Arundinoideae</taxon>
        <taxon>Arundineae</taxon>
        <taxon>Arundo</taxon>
    </lineage>
</organism>
<protein>
    <submittedName>
        <fullName evidence="1">Uncharacterized protein</fullName>
    </submittedName>
</protein>
<sequence>MYPGRPPGA</sequence>
<proteinExistence type="predicted"/>
<accession>A0A0A9G116</accession>
<name>A0A0A9G116_ARUDO</name>